<evidence type="ECO:0000256" key="4">
    <source>
        <dbReference type="ARBA" id="ARBA00022723"/>
    </source>
</evidence>
<feature type="domain" description="4Fe-4S ferredoxin-type" evidence="7">
    <location>
        <begin position="347"/>
        <end position="376"/>
    </location>
</feature>
<dbReference type="SUPFAM" id="SSF54862">
    <property type="entry name" value="4Fe-4S ferredoxins"/>
    <property type="match status" value="1"/>
</dbReference>
<keyword evidence="5" id="KW-0408">Iron</keyword>
<dbReference type="PANTHER" id="PTHR24960">
    <property type="entry name" value="PHOTOSYSTEM I IRON-SULFUR CENTER-RELATED"/>
    <property type="match status" value="1"/>
</dbReference>
<dbReference type="PANTHER" id="PTHR24960:SF76">
    <property type="entry name" value="4FE-4S FERREDOXIN-TYPE DOMAIN-CONTAINING PROTEIN"/>
    <property type="match status" value="1"/>
</dbReference>
<dbReference type="Pfam" id="PF04015">
    <property type="entry name" value="DUF362"/>
    <property type="match status" value="1"/>
</dbReference>
<dbReference type="PROSITE" id="PS00198">
    <property type="entry name" value="4FE4S_FER_1"/>
    <property type="match status" value="2"/>
</dbReference>
<proteinExistence type="predicted"/>
<dbReference type="PROSITE" id="PS51379">
    <property type="entry name" value="4FE4S_FER_2"/>
    <property type="match status" value="2"/>
</dbReference>
<sequence length="383" mass="40864">MENKVYVVKCPDYTQAGEKLEELLALAGGMERYVKAGERLLLKVNLLAPAAPEKAISTHPAVAETVARQVAAAGGKALIADCPGAYQHSAGLLKRAYETCGMAEAAAKSGAELSYDTSSREVSYPQGRLMRHFEVMSPVLESDGVLNLCKMKTHMFMSMTGGVKNSFGVIPGLSKAGYHAKLQDKEQFAGMLLDLSDFVAPRLTIMDAVVGMEGEGPGASGTPKPIGLLLCAENPLALDVVAAAVMGLEKQYNPVLLAAEKRGVGPTELSEVELVGAEMDDIRVPDFRLPKNVKKSMVVVPHLPGPVSAAAKSLFTQTPHADPDRCVGCGLCRDSCPVKAIHLTKKRKAKIDPGKCIRCYCCHELCPHKAIDVRRGLLSGRAK</sequence>
<gene>
    <name evidence="8" type="ORF">KL86CLO1_12847</name>
</gene>
<dbReference type="InterPro" id="IPR017900">
    <property type="entry name" value="4Fe4S_Fe_S_CS"/>
</dbReference>
<keyword evidence="3" id="KW-0004">4Fe-4S</keyword>
<feature type="domain" description="4Fe-4S ferredoxin-type" evidence="7">
    <location>
        <begin position="317"/>
        <end position="346"/>
    </location>
</feature>
<organism evidence="8">
    <name type="scientific">uncultured Eubacteriales bacterium</name>
    <dbReference type="NCBI Taxonomy" id="172733"/>
    <lineage>
        <taxon>Bacteria</taxon>
        <taxon>Bacillati</taxon>
        <taxon>Bacillota</taxon>
        <taxon>Clostridia</taxon>
        <taxon>Eubacteriales</taxon>
        <taxon>environmental samples</taxon>
    </lineage>
</organism>
<protein>
    <recommendedName>
        <fullName evidence="2">Ferredoxin</fullName>
    </recommendedName>
</protein>
<evidence type="ECO:0000256" key="3">
    <source>
        <dbReference type="ARBA" id="ARBA00022485"/>
    </source>
</evidence>
<dbReference type="EMBL" id="FLUN01000001">
    <property type="protein sequence ID" value="SBW10130.1"/>
    <property type="molecule type" value="Genomic_DNA"/>
</dbReference>
<accession>A0A212KEH2</accession>
<keyword evidence="6" id="KW-0411">Iron-sulfur</keyword>
<evidence type="ECO:0000256" key="6">
    <source>
        <dbReference type="ARBA" id="ARBA00023014"/>
    </source>
</evidence>
<keyword evidence="4" id="KW-0479">Metal-binding</keyword>
<name>A0A212KEH2_9FIRM</name>
<dbReference type="AlphaFoldDB" id="A0A212KEH2"/>
<dbReference type="GO" id="GO:0051539">
    <property type="term" value="F:4 iron, 4 sulfur cluster binding"/>
    <property type="evidence" value="ECO:0007669"/>
    <property type="project" value="UniProtKB-KW"/>
</dbReference>
<comment type="function">
    <text evidence="1">Ferredoxins are iron-sulfur proteins that transfer electrons in a wide variety of metabolic reactions.</text>
</comment>
<evidence type="ECO:0000256" key="1">
    <source>
        <dbReference type="ARBA" id="ARBA00003532"/>
    </source>
</evidence>
<evidence type="ECO:0000256" key="2">
    <source>
        <dbReference type="ARBA" id="ARBA00013529"/>
    </source>
</evidence>
<dbReference type="InterPro" id="IPR007160">
    <property type="entry name" value="DUF362"/>
</dbReference>
<dbReference type="Pfam" id="PF12838">
    <property type="entry name" value="Fer4_7"/>
    <property type="match status" value="1"/>
</dbReference>
<evidence type="ECO:0000313" key="8">
    <source>
        <dbReference type="EMBL" id="SBW10130.1"/>
    </source>
</evidence>
<reference evidence="8" key="1">
    <citation type="submission" date="2016-04" db="EMBL/GenBank/DDBJ databases">
        <authorList>
            <person name="Evans L.H."/>
            <person name="Alamgir A."/>
            <person name="Owens N."/>
            <person name="Weber N.D."/>
            <person name="Virtaneva K."/>
            <person name="Barbian K."/>
            <person name="Babar A."/>
            <person name="Rosenke K."/>
        </authorList>
    </citation>
    <scope>NUCLEOTIDE SEQUENCE</scope>
    <source>
        <strain evidence="8">86</strain>
    </source>
</reference>
<evidence type="ECO:0000259" key="7">
    <source>
        <dbReference type="PROSITE" id="PS51379"/>
    </source>
</evidence>
<dbReference type="GO" id="GO:0046872">
    <property type="term" value="F:metal ion binding"/>
    <property type="evidence" value="ECO:0007669"/>
    <property type="project" value="UniProtKB-KW"/>
</dbReference>
<dbReference type="Gene3D" id="3.30.70.20">
    <property type="match status" value="1"/>
</dbReference>
<dbReference type="InterPro" id="IPR050157">
    <property type="entry name" value="PSI_iron-sulfur_center"/>
</dbReference>
<evidence type="ECO:0000256" key="5">
    <source>
        <dbReference type="ARBA" id="ARBA00023004"/>
    </source>
</evidence>
<dbReference type="InterPro" id="IPR017896">
    <property type="entry name" value="4Fe4S_Fe-S-bd"/>
</dbReference>